<organism evidence="1 2">
    <name type="scientific">Dermatophagoides pteronyssinus</name>
    <name type="common">European house dust mite</name>
    <dbReference type="NCBI Taxonomy" id="6956"/>
    <lineage>
        <taxon>Eukaryota</taxon>
        <taxon>Metazoa</taxon>
        <taxon>Ecdysozoa</taxon>
        <taxon>Arthropoda</taxon>
        <taxon>Chelicerata</taxon>
        <taxon>Arachnida</taxon>
        <taxon>Acari</taxon>
        <taxon>Acariformes</taxon>
        <taxon>Sarcoptiformes</taxon>
        <taxon>Astigmata</taxon>
        <taxon>Psoroptidia</taxon>
        <taxon>Analgoidea</taxon>
        <taxon>Pyroglyphidae</taxon>
        <taxon>Dermatophagoidinae</taxon>
        <taxon>Dermatophagoides</taxon>
    </lineage>
</organism>
<evidence type="ECO:0000313" key="1">
    <source>
        <dbReference type="EMBL" id="KAH9414295.1"/>
    </source>
</evidence>
<protein>
    <submittedName>
        <fullName evidence="1">Uncharacterized protein</fullName>
    </submittedName>
</protein>
<evidence type="ECO:0000313" key="2">
    <source>
        <dbReference type="Proteomes" id="UP000887458"/>
    </source>
</evidence>
<proteinExistence type="predicted"/>
<gene>
    <name evidence="1" type="ORF">DERP_008493</name>
</gene>
<accession>A0ABQ8IVF4</accession>
<comment type="caution">
    <text evidence="1">The sequence shown here is derived from an EMBL/GenBank/DDBJ whole genome shotgun (WGS) entry which is preliminary data.</text>
</comment>
<dbReference type="Proteomes" id="UP000887458">
    <property type="component" value="Unassembled WGS sequence"/>
</dbReference>
<reference evidence="1 2" key="2">
    <citation type="journal article" date="2022" name="Mol. Biol. Evol.">
        <title>Comparative Genomics Reveals Insights into the Divergent Evolution of Astigmatic Mites and Household Pest Adaptations.</title>
        <authorList>
            <person name="Xiong Q."/>
            <person name="Wan A.T."/>
            <person name="Liu X."/>
            <person name="Fung C.S."/>
            <person name="Xiao X."/>
            <person name="Malainual N."/>
            <person name="Hou J."/>
            <person name="Wang L."/>
            <person name="Wang M."/>
            <person name="Yang K.Y."/>
            <person name="Cui Y."/>
            <person name="Leung E.L."/>
            <person name="Nong W."/>
            <person name="Shin S.K."/>
            <person name="Au S.W."/>
            <person name="Jeong K.Y."/>
            <person name="Chew F.T."/>
            <person name="Hui J.H."/>
            <person name="Leung T.F."/>
            <person name="Tungtrongchitr A."/>
            <person name="Zhong N."/>
            <person name="Liu Z."/>
            <person name="Tsui S.K."/>
        </authorList>
    </citation>
    <scope>NUCLEOTIDE SEQUENCE [LARGE SCALE GENOMIC DNA]</scope>
    <source>
        <strain evidence="1">Derp</strain>
    </source>
</reference>
<reference evidence="1 2" key="1">
    <citation type="journal article" date="2018" name="J. Allergy Clin. Immunol.">
        <title>High-quality assembly of Dermatophagoides pteronyssinus genome and transcriptome reveals a wide range of novel allergens.</title>
        <authorList>
            <person name="Liu X.Y."/>
            <person name="Yang K.Y."/>
            <person name="Wang M.Q."/>
            <person name="Kwok J.S."/>
            <person name="Zeng X."/>
            <person name="Yang Z."/>
            <person name="Xiao X.J."/>
            <person name="Lau C.P."/>
            <person name="Li Y."/>
            <person name="Huang Z.M."/>
            <person name="Ba J.G."/>
            <person name="Yim A.K."/>
            <person name="Ouyang C.Y."/>
            <person name="Ngai S.M."/>
            <person name="Chan T.F."/>
            <person name="Leung E.L."/>
            <person name="Liu L."/>
            <person name="Liu Z.G."/>
            <person name="Tsui S.K."/>
        </authorList>
    </citation>
    <scope>NUCLEOTIDE SEQUENCE [LARGE SCALE GENOMIC DNA]</scope>
    <source>
        <strain evidence="1">Derp</strain>
    </source>
</reference>
<name>A0ABQ8IVF4_DERPT</name>
<sequence>MIKNGNKIDQNLEDTEKQDADGYGLEKYLSLILSRFYGRLKYLMEKTYKNSIKISKRWLEIDGTGRIGGNGNINNCIVILVFLNVNKIS</sequence>
<dbReference type="EMBL" id="NJHN03000112">
    <property type="protein sequence ID" value="KAH9414295.1"/>
    <property type="molecule type" value="Genomic_DNA"/>
</dbReference>
<keyword evidence="2" id="KW-1185">Reference proteome</keyword>